<dbReference type="RefSeq" id="WP_234986327.1">
    <property type="nucleotide sequence ID" value="NZ_FTNM01000002.1"/>
</dbReference>
<dbReference type="PANTHER" id="PTHR21659">
    <property type="entry name" value="HYDROPHOBIC PROTEIN RCI2 LOW TEMPERATURE AND SALT RESPONSIVE PROTEIN LTI6 -RELATED"/>
    <property type="match status" value="1"/>
</dbReference>
<dbReference type="Proteomes" id="UP000185924">
    <property type="component" value="Unassembled WGS sequence"/>
</dbReference>
<name>A0A1N6WTC6_9BACT</name>
<keyword evidence="4 6" id="KW-1133">Transmembrane helix</keyword>
<evidence type="ECO:0000256" key="3">
    <source>
        <dbReference type="ARBA" id="ARBA00022692"/>
    </source>
</evidence>
<proteinExistence type="inferred from homology"/>
<feature type="transmembrane region" description="Helical" evidence="6">
    <location>
        <begin position="6"/>
        <end position="28"/>
    </location>
</feature>
<dbReference type="InterPro" id="IPR000612">
    <property type="entry name" value="PMP3"/>
</dbReference>
<keyword evidence="5 6" id="KW-0472">Membrane</keyword>
<feature type="transmembrane region" description="Helical" evidence="6">
    <location>
        <begin position="152"/>
        <end position="170"/>
    </location>
</feature>
<reference evidence="8" key="1">
    <citation type="submission" date="2017-01" db="EMBL/GenBank/DDBJ databases">
        <authorList>
            <person name="Varghese N."/>
            <person name="Submissions S."/>
        </authorList>
    </citation>
    <scope>NUCLEOTIDE SEQUENCE [LARGE SCALE GENOMIC DNA]</scope>
    <source>
        <strain evidence="8">DM9</strain>
    </source>
</reference>
<dbReference type="PROSITE" id="PS01309">
    <property type="entry name" value="UPF0057"/>
    <property type="match status" value="1"/>
</dbReference>
<sequence length="202" mass="21753">MKIKSLLNLVFVLVAAQLMFACSSAKYYEFAGHKQAPYHDMKKPAPQQEVAPEISLSEVAMAAAEEKATEKAVEEPVLEASAAAIPAAPVAPAPKVAPIAPAPAEELTVTEAEALAMAKERLANMTKAEKKEFKKEVREALKQDRRGGGVSIIKIILAVLLPPLAVFLHVGLGTQFWISLILTLLFWIPGVIYALLVVTDTI</sequence>
<gene>
    <name evidence="7" type="ORF">SAMN05421545_1739</name>
</gene>
<protein>
    <submittedName>
        <fullName evidence="7">Uncharacterized membrane protein YqaE, homolog of Blt101, UPF0057 family</fullName>
    </submittedName>
</protein>
<comment type="similarity">
    <text evidence="2">Belongs to the UPF0057 (PMP3) family.</text>
</comment>
<dbReference type="GO" id="GO:0016020">
    <property type="term" value="C:membrane"/>
    <property type="evidence" value="ECO:0007669"/>
    <property type="project" value="UniProtKB-SubCell"/>
</dbReference>
<dbReference type="STRING" id="1077936.SAMN05421545_1739"/>
<evidence type="ECO:0000313" key="7">
    <source>
        <dbReference type="EMBL" id="SIQ93275.1"/>
    </source>
</evidence>
<dbReference type="PROSITE" id="PS51257">
    <property type="entry name" value="PROKAR_LIPOPROTEIN"/>
    <property type="match status" value="1"/>
</dbReference>
<dbReference type="EMBL" id="FTNM01000002">
    <property type="protein sequence ID" value="SIQ93275.1"/>
    <property type="molecule type" value="Genomic_DNA"/>
</dbReference>
<evidence type="ECO:0000256" key="2">
    <source>
        <dbReference type="ARBA" id="ARBA00009530"/>
    </source>
</evidence>
<dbReference type="AlphaFoldDB" id="A0A1N6WTC6"/>
<accession>A0A1N6WTC6</accession>
<evidence type="ECO:0000313" key="8">
    <source>
        <dbReference type="Proteomes" id="UP000185924"/>
    </source>
</evidence>
<organism evidence="7 8">
    <name type="scientific">Pontibacter lucknowensis</name>
    <dbReference type="NCBI Taxonomy" id="1077936"/>
    <lineage>
        <taxon>Bacteria</taxon>
        <taxon>Pseudomonadati</taxon>
        <taxon>Bacteroidota</taxon>
        <taxon>Cytophagia</taxon>
        <taxon>Cytophagales</taxon>
        <taxon>Hymenobacteraceae</taxon>
        <taxon>Pontibacter</taxon>
    </lineage>
</organism>
<keyword evidence="8" id="KW-1185">Reference proteome</keyword>
<feature type="transmembrane region" description="Helical" evidence="6">
    <location>
        <begin position="176"/>
        <end position="198"/>
    </location>
</feature>
<evidence type="ECO:0000256" key="6">
    <source>
        <dbReference type="SAM" id="Phobius"/>
    </source>
</evidence>
<evidence type="ECO:0000256" key="4">
    <source>
        <dbReference type="ARBA" id="ARBA00022989"/>
    </source>
</evidence>
<dbReference type="PANTHER" id="PTHR21659:SF42">
    <property type="entry name" value="UPF0057 MEMBRANE PROTEIN ZK632.10-RELATED"/>
    <property type="match status" value="1"/>
</dbReference>
<comment type="subcellular location">
    <subcellularLocation>
        <location evidence="1">Membrane</location>
    </subcellularLocation>
</comment>
<evidence type="ECO:0000256" key="1">
    <source>
        <dbReference type="ARBA" id="ARBA00004370"/>
    </source>
</evidence>
<dbReference type="Pfam" id="PF01679">
    <property type="entry name" value="Pmp3"/>
    <property type="match status" value="1"/>
</dbReference>
<evidence type="ECO:0000256" key="5">
    <source>
        <dbReference type="ARBA" id="ARBA00023136"/>
    </source>
</evidence>
<keyword evidence="3 6" id="KW-0812">Transmembrane</keyword>